<gene>
    <name evidence="8" type="ORF">BXY64_3853</name>
</gene>
<evidence type="ECO:0000259" key="6">
    <source>
        <dbReference type="Pfam" id="PF07980"/>
    </source>
</evidence>
<dbReference type="Pfam" id="PF14322">
    <property type="entry name" value="SusD-like_3"/>
    <property type="match status" value="1"/>
</dbReference>
<dbReference type="Proteomes" id="UP000284531">
    <property type="component" value="Unassembled WGS sequence"/>
</dbReference>
<comment type="similarity">
    <text evidence="2">Belongs to the SusD family.</text>
</comment>
<accession>A0A419WN49</accession>
<evidence type="ECO:0000256" key="3">
    <source>
        <dbReference type="ARBA" id="ARBA00022729"/>
    </source>
</evidence>
<feature type="domain" description="RagB/SusD" evidence="6">
    <location>
        <begin position="354"/>
        <end position="486"/>
    </location>
</feature>
<dbReference type="Gene3D" id="1.25.40.390">
    <property type="match status" value="1"/>
</dbReference>
<keyword evidence="4" id="KW-0472">Membrane</keyword>
<evidence type="ECO:0000256" key="5">
    <source>
        <dbReference type="ARBA" id="ARBA00023237"/>
    </source>
</evidence>
<proteinExistence type="inferred from homology"/>
<keyword evidence="3" id="KW-0732">Signal</keyword>
<dbReference type="InterPro" id="IPR012944">
    <property type="entry name" value="SusD_RagB_dom"/>
</dbReference>
<dbReference type="AlphaFoldDB" id="A0A419WN49"/>
<comment type="subcellular location">
    <subcellularLocation>
        <location evidence="1">Cell outer membrane</location>
    </subcellularLocation>
</comment>
<dbReference type="PROSITE" id="PS51257">
    <property type="entry name" value="PROKAR_LIPOPROTEIN"/>
    <property type="match status" value="1"/>
</dbReference>
<dbReference type="OrthoDB" id="617686at2"/>
<keyword evidence="9" id="KW-1185">Reference proteome</keyword>
<reference evidence="8 9" key="1">
    <citation type="submission" date="2018-09" db="EMBL/GenBank/DDBJ databases">
        <title>Genomic Encyclopedia of Archaeal and Bacterial Type Strains, Phase II (KMG-II): from individual species to whole genera.</title>
        <authorList>
            <person name="Goeker M."/>
        </authorList>
    </citation>
    <scope>NUCLEOTIDE SEQUENCE [LARGE SCALE GENOMIC DNA]</scope>
    <source>
        <strain evidence="8 9">DSM 21950</strain>
    </source>
</reference>
<dbReference type="InterPro" id="IPR011990">
    <property type="entry name" value="TPR-like_helical_dom_sf"/>
</dbReference>
<evidence type="ECO:0000256" key="2">
    <source>
        <dbReference type="ARBA" id="ARBA00006275"/>
    </source>
</evidence>
<protein>
    <submittedName>
        <fullName evidence="8">Putative outer membrane starch-binding protein</fullName>
    </submittedName>
</protein>
<organism evidence="8 9">
    <name type="scientific">Marinifilum flexuosum</name>
    <dbReference type="NCBI Taxonomy" id="1117708"/>
    <lineage>
        <taxon>Bacteria</taxon>
        <taxon>Pseudomonadati</taxon>
        <taxon>Bacteroidota</taxon>
        <taxon>Bacteroidia</taxon>
        <taxon>Marinilabiliales</taxon>
        <taxon>Marinifilaceae</taxon>
    </lineage>
</organism>
<keyword evidence="5" id="KW-0998">Cell outer membrane</keyword>
<evidence type="ECO:0000256" key="1">
    <source>
        <dbReference type="ARBA" id="ARBA00004442"/>
    </source>
</evidence>
<evidence type="ECO:0000256" key="4">
    <source>
        <dbReference type="ARBA" id="ARBA00023136"/>
    </source>
</evidence>
<feature type="domain" description="SusD-like N-terminal" evidence="7">
    <location>
        <begin position="25"/>
        <end position="237"/>
    </location>
</feature>
<name>A0A419WN49_9BACT</name>
<dbReference type="Pfam" id="PF07980">
    <property type="entry name" value="SusD_RagB"/>
    <property type="match status" value="1"/>
</dbReference>
<evidence type="ECO:0000313" key="9">
    <source>
        <dbReference type="Proteomes" id="UP000284531"/>
    </source>
</evidence>
<evidence type="ECO:0000313" key="8">
    <source>
        <dbReference type="EMBL" id="RKD96901.1"/>
    </source>
</evidence>
<evidence type="ECO:0000259" key="7">
    <source>
        <dbReference type="Pfam" id="PF14322"/>
    </source>
</evidence>
<dbReference type="GO" id="GO:0009279">
    <property type="term" value="C:cell outer membrane"/>
    <property type="evidence" value="ECO:0007669"/>
    <property type="project" value="UniProtKB-SubCell"/>
</dbReference>
<sequence length="486" mass="54118">MRKYKLIYVIAFMTFLGLSACEDKLELDPYQSIDAELTNTSEKVMLTANSVYERMQNADLFGANMNYFSELIGRSSDVSWVGTFNTKREMGRKLLLINNADVRDVWIEAYYTINICNIVLSKLDIIDDADDRNRVEAEMLATRGWIYFELARLWGKQYESAGSNSQLAVPILLDPVEGESDVTYPGRSSVGDVYSRVLSDLTGAETLFTTYHTATGDSRMTYLNANVVKAVLARVYLQMGDYANATIKANDVIQSGSYGLVDAPLKAFNNSSYTPEDIFALQQTALSNAGESNAGLTTHYASLAGNGRGDMEMTSDFLDLFEVGDLRGGLTTDLAGSALITDVSTMYYIGVGQSSNNGGINTAKYGDGKKNTPLIRFAEMYLIRAEGNFEEGTSLGDTPLNDINRVRARSNASAYTTVDQNSIRQERYFELCWEGFRLHDLRRWKVNVYNPDDDTESIAYDADRLVLPVPERELEVNDNLVQNSGY</sequence>
<dbReference type="RefSeq" id="WP_120241553.1">
    <property type="nucleotide sequence ID" value="NZ_RAPQ01000012.1"/>
</dbReference>
<dbReference type="EMBL" id="RAPQ01000012">
    <property type="protein sequence ID" value="RKD96901.1"/>
    <property type="molecule type" value="Genomic_DNA"/>
</dbReference>
<dbReference type="InterPro" id="IPR033985">
    <property type="entry name" value="SusD-like_N"/>
</dbReference>
<comment type="caution">
    <text evidence="8">The sequence shown here is derived from an EMBL/GenBank/DDBJ whole genome shotgun (WGS) entry which is preliminary data.</text>
</comment>
<dbReference type="SUPFAM" id="SSF48452">
    <property type="entry name" value="TPR-like"/>
    <property type="match status" value="1"/>
</dbReference>
<dbReference type="CDD" id="cd08977">
    <property type="entry name" value="SusD"/>
    <property type="match status" value="1"/>
</dbReference>